<protein>
    <submittedName>
        <fullName evidence="1">Uncharacterized protein</fullName>
    </submittedName>
</protein>
<proteinExistence type="predicted"/>
<evidence type="ECO:0000313" key="1">
    <source>
        <dbReference type="EMBL" id="WKA01894.1"/>
    </source>
</evidence>
<gene>
    <name evidence="1" type="ORF">VitviT2T_020146</name>
</gene>
<evidence type="ECO:0000313" key="2">
    <source>
        <dbReference type="Proteomes" id="UP001227230"/>
    </source>
</evidence>
<name>A0ABY9D2Q2_VITVI</name>
<accession>A0ABY9D2Q2</accession>
<dbReference type="EMBL" id="CP126660">
    <property type="protein sequence ID" value="WKA01894.1"/>
    <property type="molecule type" value="Genomic_DNA"/>
</dbReference>
<organism evidence="1 2">
    <name type="scientific">Vitis vinifera</name>
    <name type="common">Grape</name>
    <dbReference type="NCBI Taxonomy" id="29760"/>
    <lineage>
        <taxon>Eukaryota</taxon>
        <taxon>Viridiplantae</taxon>
        <taxon>Streptophyta</taxon>
        <taxon>Embryophyta</taxon>
        <taxon>Tracheophyta</taxon>
        <taxon>Spermatophyta</taxon>
        <taxon>Magnoliopsida</taxon>
        <taxon>eudicotyledons</taxon>
        <taxon>Gunneridae</taxon>
        <taxon>Pentapetalae</taxon>
        <taxon>rosids</taxon>
        <taxon>Vitales</taxon>
        <taxon>Vitaceae</taxon>
        <taxon>Viteae</taxon>
        <taxon>Vitis</taxon>
    </lineage>
</organism>
<keyword evidence="2" id="KW-1185">Reference proteome</keyword>
<sequence>MEMAESEGSPQDFTRNWAVYDGDNNVEDAEDNEDIYRVGDVVRKRFCIKQSKLFKGSLAISTEIDSKKERSYKRNYLDLAYRDQSTSKQNHTLETAGQRLISCRAENQDGIVGV</sequence>
<reference evidence="1 2" key="1">
    <citation type="journal article" date="2023" name="Hortic Res">
        <title>The complete reference genome for grapevine (Vitis vinifera L.) genetics and breeding.</title>
        <authorList>
            <person name="Shi X."/>
            <person name="Cao S."/>
            <person name="Wang X."/>
            <person name="Huang S."/>
            <person name="Wang Y."/>
            <person name="Liu Z."/>
            <person name="Liu W."/>
            <person name="Leng X."/>
            <person name="Peng Y."/>
            <person name="Wang N."/>
            <person name="Wang Y."/>
            <person name="Ma Z."/>
            <person name="Xu X."/>
            <person name="Zhang F."/>
            <person name="Xue H."/>
            <person name="Zhong H."/>
            <person name="Wang Y."/>
            <person name="Zhang K."/>
            <person name="Velt A."/>
            <person name="Avia K."/>
            <person name="Holtgrawe D."/>
            <person name="Grimplet J."/>
            <person name="Matus J.T."/>
            <person name="Ware D."/>
            <person name="Wu X."/>
            <person name="Wang H."/>
            <person name="Liu C."/>
            <person name="Fang Y."/>
            <person name="Rustenholz C."/>
            <person name="Cheng Z."/>
            <person name="Xiao H."/>
            <person name="Zhou Y."/>
        </authorList>
    </citation>
    <scope>NUCLEOTIDE SEQUENCE [LARGE SCALE GENOMIC DNA]</scope>
    <source>
        <strain evidence="2">cv. Pinot noir / PN40024</strain>
        <tissue evidence="1">Leaf</tissue>
    </source>
</reference>
<dbReference type="Proteomes" id="UP001227230">
    <property type="component" value="Chromosome 13"/>
</dbReference>